<organism evidence="1 2">
    <name type="scientific">Mesocestoides corti</name>
    <name type="common">Flatworm</name>
    <dbReference type="NCBI Taxonomy" id="53468"/>
    <lineage>
        <taxon>Eukaryota</taxon>
        <taxon>Metazoa</taxon>
        <taxon>Spiralia</taxon>
        <taxon>Lophotrochozoa</taxon>
        <taxon>Platyhelminthes</taxon>
        <taxon>Cestoda</taxon>
        <taxon>Eucestoda</taxon>
        <taxon>Cyclophyllidea</taxon>
        <taxon>Mesocestoididae</taxon>
        <taxon>Mesocestoides</taxon>
    </lineage>
</organism>
<name>A0A0R3UJV4_MESCO</name>
<accession>A0A0R3UJV4</accession>
<reference evidence="1 2" key="1">
    <citation type="submission" date="2018-10" db="EMBL/GenBank/DDBJ databases">
        <authorList>
            <consortium name="Pathogen Informatics"/>
        </authorList>
    </citation>
    <scope>NUCLEOTIDE SEQUENCE [LARGE SCALE GENOMIC DNA]</scope>
</reference>
<dbReference type="EMBL" id="UXSR01005413">
    <property type="protein sequence ID" value="VDD81815.1"/>
    <property type="molecule type" value="Genomic_DNA"/>
</dbReference>
<proteinExistence type="predicted"/>
<evidence type="ECO:0000313" key="1">
    <source>
        <dbReference type="EMBL" id="VDD81815.1"/>
    </source>
</evidence>
<dbReference type="AlphaFoldDB" id="A0A0R3UJV4"/>
<keyword evidence="2" id="KW-1185">Reference proteome</keyword>
<protein>
    <submittedName>
        <fullName evidence="1">Uncharacterized protein</fullName>
    </submittedName>
</protein>
<dbReference type="Proteomes" id="UP000267029">
    <property type="component" value="Unassembled WGS sequence"/>
</dbReference>
<sequence>MDAELSSGNRFVKAYSTCVLVMPIVLSTETNHSNVSIVGLKGVLKRECAKKVCVSWCLVSFNTFRLHCKVPLWERLYFVFTYYGRVYMAH</sequence>
<evidence type="ECO:0000313" key="2">
    <source>
        <dbReference type="Proteomes" id="UP000267029"/>
    </source>
</evidence>
<gene>
    <name evidence="1" type="ORF">MCOS_LOCUS7818</name>
</gene>